<evidence type="ECO:0000313" key="1">
    <source>
        <dbReference type="EMBL" id="KAF1925738.1"/>
    </source>
</evidence>
<accession>A0A6A5REX5</accession>
<protein>
    <submittedName>
        <fullName evidence="1">Uncharacterized protein</fullName>
    </submittedName>
</protein>
<dbReference type="Proteomes" id="UP000800082">
    <property type="component" value="Unassembled WGS sequence"/>
</dbReference>
<dbReference type="OrthoDB" id="3691081at2759"/>
<gene>
    <name evidence="1" type="ORF">M421DRAFT_94585</name>
</gene>
<dbReference type="EMBL" id="ML978982">
    <property type="protein sequence ID" value="KAF1925738.1"/>
    <property type="molecule type" value="Genomic_DNA"/>
</dbReference>
<organism evidence="1 2">
    <name type="scientific">Didymella exigua CBS 183.55</name>
    <dbReference type="NCBI Taxonomy" id="1150837"/>
    <lineage>
        <taxon>Eukaryota</taxon>
        <taxon>Fungi</taxon>
        <taxon>Dikarya</taxon>
        <taxon>Ascomycota</taxon>
        <taxon>Pezizomycotina</taxon>
        <taxon>Dothideomycetes</taxon>
        <taxon>Pleosporomycetidae</taxon>
        <taxon>Pleosporales</taxon>
        <taxon>Pleosporineae</taxon>
        <taxon>Didymellaceae</taxon>
        <taxon>Didymella</taxon>
    </lineage>
</organism>
<sequence>MASSTVPCWALTEPPCACLPRGRLPPRKATTACIEMRRTQQSAFLRCSPDSLALEPPCLFYQLPSDLATPSLLQPSTHSASHHREHFYTRQFTPSLRFVTLNQASATNKLQFASTPTHVAACHAHSTSPSHRNSSPRFVLDHCLHCCHQVCFLSSDSFIFGTPGLRPTRDLVSAPAPSAFTSPCVTEHSRLTHLFYPDDVMRAFLTGTTAAFALTQVVHGGWLWARKPHDVKAEAAIHLAVFESSLDCSGAPEQSPFEMENNFCASFRPGFSVRPMLWKGHRAAWIDDVNKMDMYCKLETFGEYRCPEEHRNTEYRFGFTEDMPKNFNKCLMPNREKREGPRNRDSVREVYDDNYLRSHPIKSARFVCGPIENSKHLGTRTFNVTSWSIEPTFYSAVPYEQEATVTVTYQATYTTPPPPPAETRARVSEAKVAPRGAAVAADGKTKDVWMLQPWTFGMACYHCYSKNGKGDKTECRMGEGFPANCGPKPTDIAIMEGSPEHHSTTTSTSTRVTTTHATGVDETITYKEQIYTVVDDSTDVSKADAHLSKRSWHTPVKFPHPFFPGKEACADAEWEKRGQGSKQFVKLQKVHFCTHKDRSDSIWLGPPRSVVHTSTATATSVLTLSHISTSTSTATISTTTVVQHDQL</sequence>
<evidence type="ECO:0000313" key="2">
    <source>
        <dbReference type="Proteomes" id="UP000800082"/>
    </source>
</evidence>
<name>A0A6A5REX5_9PLEO</name>
<dbReference type="AlphaFoldDB" id="A0A6A5REX5"/>
<dbReference type="RefSeq" id="XP_033445990.1">
    <property type="nucleotide sequence ID" value="XM_033598215.1"/>
</dbReference>
<proteinExistence type="predicted"/>
<dbReference type="GeneID" id="54355882"/>
<keyword evidence="2" id="KW-1185">Reference proteome</keyword>
<reference evidence="1" key="1">
    <citation type="journal article" date="2020" name="Stud. Mycol.">
        <title>101 Dothideomycetes genomes: a test case for predicting lifestyles and emergence of pathogens.</title>
        <authorList>
            <person name="Haridas S."/>
            <person name="Albert R."/>
            <person name="Binder M."/>
            <person name="Bloem J."/>
            <person name="Labutti K."/>
            <person name="Salamov A."/>
            <person name="Andreopoulos B."/>
            <person name="Baker S."/>
            <person name="Barry K."/>
            <person name="Bills G."/>
            <person name="Bluhm B."/>
            <person name="Cannon C."/>
            <person name="Castanera R."/>
            <person name="Culley D."/>
            <person name="Daum C."/>
            <person name="Ezra D."/>
            <person name="Gonzalez J."/>
            <person name="Henrissat B."/>
            <person name="Kuo A."/>
            <person name="Liang C."/>
            <person name="Lipzen A."/>
            <person name="Lutzoni F."/>
            <person name="Magnuson J."/>
            <person name="Mondo S."/>
            <person name="Nolan M."/>
            <person name="Ohm R."/>
            <person name="Pangilinan J."/>
            <person name="Park H.-J."/>
            <person name="Ramirez L."/>
            <person name="Alfaro M."/>
            <person name="Sun H."/>
            <person name="Tritt A."/>
            <person name="Yoshinaga Y."/>
            <person name="Zwiers L.-H."/>
            <person name="Turgeon B."/>
            <person name="Goodwin S."/>
            <person name="Spatafora J."/>
            <person name="Crous P."/>
            <person name="Grigoriev I."/>
        </authorList>
    </citation>
    <scope>NUCLEOTIDE SEQUENCE</scope>
    <source>
        <strain evidence="1">CBS 183.55</strain>
    </source>
</reference>